<protein>
    <submittedName>
        <fullName evidence="2">Uncharacterized protein</fullName>
    </submittedName>
</protein>
<keyword evidence="3" id="KW-1185">Reference proteome</keyword>
<evidence type="ECO:0000313" key="2">
    <source>
        <dbReference type="EMBL" id="KAI6295150.1"/>
    </source>
</evidence>
<comment type="caution">
    <text evidence="2">The sequence shown here is derived from an EMBL/GenBank/DDBJ whole genome shotgun (WGS) entry which is preliminary data.</text>
</comment>
<name>A0ABQ8ND50_PYRGI</name>
<reference evidence="2" key="1">
    <citation type="submission" date="2021-01" db="EMBL/GenBank/DDBJ databases">
        <title>Deciphering the adaptive evolutionary patterns associated with biogeogrpahic diversity in the finger millet blast pathogen Magnaporthe oryzae in Eastern Africa.</title>
        <authorList>
            <person name="Onyema G."/>
            <person name="Shittu T.A."/>
            <person name="Dodsworth S."/>
            <person name="Devilliers S."/>
            <person name="Muthumeenakshi S."/>
            <person name="Sreenivasaprasad S."/>
        </authorList>
    </citation>
    <scope>NUCLEOTIDE SEQUENCE</scope>
    <source>
        <strain evidence="2">D15/s37</strain>
    </source>
</reference>
<dbReference type="Proteomes" id="UP001059893">
    <property type="component" value="Unassembled WGS sequence"/>
</dbReference>
<evidence type="ECO:0000313" key="3">
    <source>
        <dbReference type="Proteomes" id="UP001059893"/>
    </source>
</evidence>
<gene>
    <name evidence="2" type="ORF">MCOR33_007877</name>
</gene>
<proteinExistence type="predicted"/>
<dbReference type="EMBL" id="JABSND010000174">
    <property type="protein sequence ID" value="KAI6295150.1"/>
    <property type="molecule type" value="Genomic_DNA"/>
</dbReference>
<organism evidence="2 3">
    <name type="scientific">Pyricularia grisea</name>
    <name type="common">Crabgrass-specific blast fungus</name>
    <name type="synonym">Magnaporthe grisea</name>
    <dbReference type="NCBI Taxonomy" id="148305"/>
    <lineage>
        <taxon>Eukaryota</taxon>
        <taxon>Fungi</taxon>
        <taxon>Dikarya</taxon>
        <taxon>Ascomycota</taxon>
        <taxon>Pezizomycotina</taxon>
        <taxon>Sordariomycetes</taxon>
        <taxon>Sordariomycetidae</taxon>
        <taxon>Magnaporthales</taxon>
        <taxon>Pyriculariaceae</taxon>
        <taxon>Pyricularia</taxon>
    </lineage>
</organism>
<evidence type="ECO:0000256" key="1">
    <source>
        <dbReference type="SAM" id="MobiDB-lite"/>
    </source>
</evidence>
<sequence>MINSKMHPETKPQEISASADVRSGPVALEAAFPQHALSLTSRAMHADDYINNHRAVAPPMHVSTTYRYTDDPDKLTYWGNVDVR</sequence>
<feature type="region of interest" description="Disordered" evidence="1">
    <location>
        <begin position="1"/>
        <end position="21"/>
    </location>
</feature>
<accession>A0ABQ8ND50</accession>
<feature type="compositionally biased region" description="Basic and acidic residues" evidence="1">
    <location>
        <begin position="1"/>
        <end position="12"/>
    </location>
</feature>